<name>W9RK96_9ROSA</name>
<proteinExistence type="predicted"/>
<keyword evidence="3" id="KW-1185">Reference proteome</keyword>
<accession>W9RK96</accession>
<dbReference type="EMBL" id="KE345190">
    <property type="protein sequence ID" value="EXB95106.1"/>
    <property type="molecule type" value="Genomic_DNA"/>
</dbReference>
<sequence length="65" mass="7884">MLKQRRQRRLGGCARESIGSNMHEGSMLPLEKREKEEREREVETQIKRHENVRDRERFGPYNFVV</sequence>
<organism evidence="2 3">
    <name type="scientific">Morus notabilis</name>
    <dbReference type="NCBI Taxonomy" id="981085"/>
    <lineage>
        <taxon>Eukaryota</taxon>
        <taxon>Viridiplantae</taxon>
        <taxon>Streptophyta</taxon>
        <taxon>Embryophyta</taxon>
        <taxon>Tracheophyta</taxon>
        <taxon>Spermatophyta</taxon>
        <taxon>Magnoliopsida</taxon>
        <taxon>eudicotyledons</taxon>
        <taxon>Gunneridae</taxon>
        <taxon>Pentapetalae</taxon>
        <taxon>rosids</taxon>
        <taxon>fabids</taxon>
        <taxon>Rosales</taxon>
        <taxon>Moraceae</taxon>
        <taxon>Moreae</taxon>
        <taxon>Morus</taxon>
    </lineage>
</organism>
<protein>
    <submittedName>
        <fullName evidence="2">Uncharacterized protein</fullName>
    </submittedName>
</protein>
<evidence type="ECO:0000313" key="3">
    <source>
        <dbReference type="Proteomes" id="UP000030645"/>
    </source>
</evidence>
<dbReference type="AlphaFoldDB" id="W9RK96"/>
<gene>
    <name evidence="2" type="ORF">L484_007053</name>
</gene>
<feature type="compositionally biased region" description="Basic and acidic residues" evidence="1">
    <location>
        <begin position="30"/>
        <end position="39"/>
    </location>
</feature>
<evidence type="ECO:0000313" key="2">
    <source>
        <dbReference type="EMBL" id="EXB95106.1"/>
    </source>
</evidence>
<reference evidence="3" key="1">
    <citation type="submission" date="2013-01" db="EMBL/GenBank/DDBJ databases">
        <title>Draft Genome Sequence of a Mulberry Tree, Morus notabilis C.K. Schneid.</title>
        <authorList>
            <person name="He N."/>
            <person name="Zhao S."/>
        </authorList>
    </citation>
    <scope>NUCLEOTIDE SEQUENCE</scope>
</reference>
<feature type="region of interest" description="Disordered" evidence="1">
    <location>
        <begin position="1"/>
        <end position="39"/>
    </location>
</feature>
<evidence type="ECO:0000256" key="1">
    <source>
        <dbReference type="SAM" id="MobiDB-lite"/>
    </source>
</evidence>
<dbReference type="Proteomes" id="UP000030645">
    <property type="component" value="Unassembled WGS sequence"/>
</dbReference>